<dbReference type="Proteomes" id="UP000054773">
    <property type="component" value="Unassembled WGS sequence"/>
</dbReference>
<evidence type="ECO:0000256" key="1">
    <source>
        <dbReference type="SAM" id="Phobius"/>
    </source>
</evidence>
<organism evidence="2 3">
    <name type="scientific">Legionella erythra</name>
    <dbReference type="NCBI Taxonomy" id="448"/>
    <lineage>
        <taxon>Bacteria</taxon>
        <taxon>Pseudomonadati</taxon>
        <taxon>Pseudomonadota</taxon>
        <taxon>Gammaproteobacteria</taxon>
        <taxon>Legionellales</taxon>
        <taxon>Legionellaceae</taxon>
        <taxon>Legionella</taxon>
    </lineage>
</organism>
<evidence type="ECO:0000313" key="3">
    <source>
        <dbReference type="Proteomes" id="UP000054773"/>
    </source>
</evidence>
<sequence>MPTQELMNKELFRYKTAFVTWVLVISYAFMHVRLTGIYIDTELEKLLNLSARLPFGQRVLVPALANLVHRALPLSAQEVFFLLEVLFVGLLFFTLTRLFQFAFNKSQSLLFSWLFLLLLPLMSVVNYRFTNGEATFFYPYDSACLFFMAAGFLLCLKKRWMLFMVVVLVATFNRESSFLLVLLIPALHWQERRQILKPLLLAAMAYAVARLIIFYLVRHLPGAWTEWYFLSFAETHFNSNLIWLFNQQHLLLFMFCFAGLPLFWFAFYDYIPLRYRPLRYVAFFYFIALLFIGNFIEARVFQEILILLYLPVCIAICHWLSGQEPDDQTPMNFPAYLNRYAIFIMMALILLLRHPLQALAVWLSA</sequence>
<feature type="transmembrane region" description="Helical" evidence="1">
    <location>
        <begin position="199"/>
        <end position="217"/>
    </location>
</feature>
<feature type="transmembrane region" description="Helical" evidence="1">
    <location>
        <begin position="12"/>
        <end position="30"/>
    </location>
</feature>
<feature type="transmembrane region" description="Helical" evidence="1">
    <location>
        <begin position="303"/>
        <end position="321"/>
    </location>
</feature>
<dbReference type="AlphaFoldDB" id="A0A0W0TG62"/>
<feature type="transmembrane region" description="Helical" evidence="1">
    <location>
        <begin position="250"/>
        <end position="271"/>
    </location>
</feature>
<evidence type="ECO:0008006" key="4">
    <source>
        <dbReference type="Google" id="ProtNLM"/>
    </source>
</evidence>
<dbReference type="EMBL" id="LNYA01000034">
    <property type="protein sequence ID" value="KTC94584.1"/>
    <property type="molecule type" value="Genomic_DNA"/>
</dbReference>
<reference evidence="2 3" key="1">
    <citation type="submission" date="2015-11" db="EMBL/GenBank/DDBJ databases">
        <title>Genomic analysis of 38 Legionella species identifies large and diverse effector repertoires.</title>
        <authorList>
            <person name="Burstein D."/>
            <person name="Amaro F."/>
            <person name="Zusman T."/>
            <person name="Lifshitz Z."/>
            <person name="Cohen O."/>
            <person name="Gilbert J.A."/>
            <person name="Pupko T."/>
            <person name="Shuman H.A."/>
            <person name="Segal G."/>
        </authorList>
    </citation>
    <scope>NUCLEOTIDE SEQUENCE [LARGE SCALE GENOMIC DNA]</scope>
    <source>
        <strain evidence="2 3">SE-32A-C8</strain>
    </source>
</reference>
<keyword evidence="1" id="KW-0812">Transmembrane</keyword>
<feature type="transmembrane region" description="Helical" evidence="1">
    <location>
        <begin position="341"/>
        <end position="363"/>
    </location>
</feature>
<feature type="transmembrane region" description="Helical" evidence="1">
    <location>
        <begin position="277"/>
        <end position="296"/>
    </location>
</feature>
<feature type="transmembrane region" description="Helical" evidence="1">
    <location>
        <begin position="79"/>
        <end position="99"/>
    </location>
</feature>
<proteinExistence type="predicted"/>
<dbReference type="RefSeq" id="WP_237759233.1">
    <property type="nucleotide sequence ID" value="NZ_LNYA01000034.1"/>
</dbReference>
<name>A0A0W0TG62_LEGER</name>
<gene>
    <name evidence="2" type="ORF">Lery_2751</name>
</gene>
<feature type="transmembrane region" description="Helical" evidence="1">
    <location>
        <begin position="163"/>
        <end position="187"/>
    </location>
</feature>
<protein>
    <recommendedName>
        <fullName evidence="4">Mannosyltransferase</fullName>
    </recommendedName>
</protein>
<feature type="transmembrane region" description="Helical" evidence="1">
    <location>
        <begin position="136"/>
        <end position="156"/>
    </location>
</feature>
<feature type="transmembrane region" description="Helical" evidence="1">
    <location>
        <begin position="111"/>
        <end position="130"/>
    </location>
</feature>
<keyword evidence="3" id="KW-1185">Reference proteome</keyword>
<accession>A0A0W0TG62</accession>
<keyword evidence="1" id="KW-0472">Membrane</keyword>
<dbReference type="PATRIC" id="fig|448.7.peg.2890"/>
<comment type="caution">
    <text evidence="2">The sequence shown here is derived from an EMBL/GenBank/DDBJ whole genome shotgun (WGS) entry which is preliminary data.</text>
</comment>
<keyword evidence="1" id="KW-1133">Transmembrane helix</keyword>
<evidence type="ECO:0000313" key="2">
    <source>
        <dbReference type="EMBL" id="KTC94584.1"/>
    </source>
</evidence>